<feature type="transmembrane region" description="Helical" evidence="6">
    <location>
        <begin position="296"/>
        <end position="313"/>
    </location>
</feature>
<feature type="transmembrane region" description="Helical" evidence="6">
    <location>
        <begin position="253"/>
        <end position="275"/>
    </location>
</feature>
<feature type="transmembrane region" description="Helical" evidence="6">
    <location>
        <begin position="56"/>
        <end position="78"/>
    </location>
</feature>
<dbReference type="InterPro" id="IPR008457">
    <property type="entry name" value="Cu-R_CopD_dom"/>
</dbReference>
<dbReference type="GO" id="GO:0006825">
    <property type="term" value="P:copper ion transport"/>
    <property type="evidence" value="ECO:0007669"/>
    <property type="project" value="InterPro"/>
</dbReference>
<feature type="transmembrane region" description="Helical" evidence="6">
    <location>
        <begin position="90"/>
        <end position="109"/>
    </location>
</feature>
<evidence type="ECO:0000313" key="10">
    <source>
        <dbReference type="Proteomes" id="UP000318186"/>
    </source>
</evidence>
<dbReference type="InterPro" id="IPR032694">
    <property type="entry name" value="CopC/D"/>
</dbReference>
<sequence>MLPSRVPAPARRRSAVAVLVTAVGCLLAVAAALLGATAVARGTGELRIPDAGTATLLRTVLFGALAVHLGALAATALARSLPGRPETAPRDWAAAASVAGAVAAAGQIVRLAHVSDLGLVETYGTREGGLLLLTANGFALAACCAASRRPARAAVPLALVIGAEALRAHPEAYSPAVGAALTVVHLTAASLWCGGLLHVLRTMRLWRRPGSGAARALLGRYARFAGWLYAALAVTGTFSALRRLPLDVVLTSAYGRTLLVKLVLMAVVSALALGARRGLASDPDPAVAQRRARRELVALAAVVLVSAVLTVVPDPHWLSTR</sequence>
<dbReference type="RefSeq" id="WP_145765695.1">
    <property type="nucleotide sequence ID" value="NZ_CP109114.1"/>
</dbReference>
<accession>A0A561V2F8</accession>
<feature type="transmembrane region" description="Helical" evidence="6">
    <location>
        <begin position="221"/>
        <end position="241"/>
    </location>
</feature>
<reference evidence="8 10" key="1">
    <citation type="submission" date="2019-06" db="EMBL/GenBank/DDBJ databases">
        <title>Sequencing the genomes of 1000 actinobacteria strains.</title>
        <authorList>
            <person name="Klenk H.-P."/>
        </authorList>
    </citation>
    <scope>NUCLEOTIDE SEQUENCE [LARGE SCALE GENOMIC DNA]</scope>
    <source>
        <strain evidence="8 10">DSM 42059</strain>
    </source>
</reference>
<feature type="transmembrane region" description="Helical" evidence="6">
    <location>
        <begin position="129"/>
        <end position="146"/>
    </location>
</feature>
<evidence type="ECO:0000256" key="3">
    <source>
        <dbReference type="ARBA" id="ARBA00022692"/>
    </source>
</evidence>
<evidence type="ECO:0000313" key="8">
    <source>
        <dbReference type="EMBL" id="TWG05807.1"/>
    </source>
</evidence>
<evidence type="ECO:0000313" key="11">
    <source>
        <dbReference type="Proteomes" id="UP001330827"/>
    </source>
</evidence>
<organism evidence="8 10">
    <name type="scientific">Streptomyces brevispora</name>
    <dbReference type="NCBI Taxonomy" id="887462"/>
    <lineage>
        <taxon>Bacteria</taxon>
        <taxon>Bacillati</taxon>
        <taxon>Actinomycetota</taxon>
        <taxon>Actinomycetes</taxon>
        <taxon>Kitasatosporales</taxon>
        <taxon>Streptomycetaceae</taxon>
        <taxon>Streptomyces</taxon>
    </lineage>
</organism>
<dbReference type="EMBL" id="VIWW01000001">
    <property type="protein sequence ID" value="TWG05807.1"/>
    <property type="molecule type" value="Genomic_DNA"/>
</dbReference>
<evidence type="ECO:0000256" key="1">
    <source>
        <dbReference type="ARBA" id="ARBA00004651"/>
    </source>
</evidence>
<proteinExistence type="predicted"/>
<evidence type="ECO:0000313" key="9">
    <source>
        <dbReference type="EMBL" id="WSC13210.1"/>
    </source>
</evidence>
<keyword evidence="2" id="KW-1003">Cell membrane</keyword>
<evidence type="ECO:0000259" key="7">
    <source>
        <dbReference type="Pfam" id="PF05425"/>
    </source>
</evidence>
<comment type="subcellular location">
    <subcellularLocation>
        <location evidence="1">Cell membrane</location>
        <topology evidence="1">Multi-pass membrane protein</topology>
    </subcellularLocation>
</comment>
<dbReference type="PANTHER" id="PTHR34820">
    <property type="entry name" value="INNER MEMBRANE PROTEIN YEBZ"/>
    <property type="match status" value="1"/>
</dbReference>
<keyword evidence="5 6" id="KW-0472">Membrane</keyword>
<dbReference type="AlphaFoldDB" id="A0A561V2F8"/>
<evidence type="ECO:0000256" key="6">
    <source>
        <dbReference type="SAM" id="Phobius"/>
    </source>
</evidence>
<dbReference type="OrthoDB" id="4270482at2"/>
<dbReference type="PROSITE" id="PS51257">
    <property type="entry name" value="PROKAR_LIPOPROTEIN"/>
    <property type="match status" value="1"/>
</dbReference>
<keyword evidence="3 6" id="KW-0812">Transmembrane</keyword>
<reference evidence="9 11" key="2">
    <citation type="submission" date="2022-10" db="EMBL/GenBank/DDBJ databases">
        <title>The complete genomes of actinobacterial strains from the NBC collection.</title>
        <authorList>
            <person name="Joergensen T.S."/>
            <person name="Alvarez Arevalo M."/>
            <person name="Sterndorff E.B."/>
            <person name="Faurdal D."/>
            <person name="Vuksanovic O."/>
            <person name="Mourched A.-S."/>
            <person name="Charusanti P."/>
            <person name="Shaw S."/>
            <person name="Blin K."/>
            <person name="Weber T."/>
        </authorList>
    </citation>
    <scope>NUCLEOTIDE SEQUENCE [LARGE SCALE GENOMIC DNA]</scope>
    <source>
        <strain evidence="9 11">NBC 01769</strain>
    </source>
</reference>
<name>A0A561V2F8_9ACTN</name>
<dbReference type="Proteomes" id="UP001330827">
    <property type="component" value="Chromosome"/>
</dbReference>
<keyword evidence="11" id="KW-1185">Reference proteome</keyword>
<dbReference type="GO" id="GO:0005886">
    <property type="term" value="C:plasma membrane"/>
    <property type="evidence" value="ECO:0007669"/>
    <property type="project" value="UniProtKB-SubCell"/>
</dbReference>
<evidence type="ECO:0000256" key="2">
    <source>
        <dbReference type="ARBA" id="ARBA00022475"/>
    </source>
</evidence>
<keyword evidence="4 6" id="KW-1133">Transmembrane helix</keyword>
<evidence type="ECO:0000256" key="5">
    <source>
        <dbReference type="ARBA" id="ARBA00023136"/>
    </source>
</evidence>
<dbReference type="Pfam" id="PF05425">
    <property type="entry name" value="CopD"/>
    <property type="match status" value="1"/>
</dbReference>
<feature type="transmembrane region" description="Helical" evidence="6">
    <location>
        <begin position="176"/>
        <end position="200"/>
    </location>
</feature>
<evidence type="ECO:0000256" key="4">
    <source>
        <dbReference type="ARBA" id="ARBA00022989"/>
    </source>
</evidence>
<gene>
    <name evidence="8" type="ORF">FHX80_114287</name>
    <name evidence="9" type="ORF">OIE64_10460</name>
</gene>
<dbReference type="EMBL" id="CP109114">
    <property type="protein sequence ID" value="WSC13210.1"/>
    <property type="molecule type" value="Genomic_DNA"/>
</dbReference>
<dbReference type="PANTHER" id="PTHR34820:SF4">
    <property type="entry name" value="INNER MEMBRANE PROTEIN YEBZ"/>
    <property type="match status" value="1"/>
</dbReference>
<feature type="domain" description="Copper resistance protein D" evidence="7">
    <location>
        <begin position="216"/>
        <end position="309"/>
    </location>
</feature>
<protein>
    <submittedName>
        <fullName evidence="9">CopD family protein</fullName>
    </submittedName>
    <submittedName>
        <fullName evidence="8">Putative copper export protein</fullName>
    </submittedName>
</protein>
<dbReference type="Proteomes" id="UP000318186">
    <property type="component" value="Unassembled WGS sequence"/>
</dbReference>